<dbReference type="InterPro" id="IPR046824">
    <property type="entry name" value="Mss51-like_C"/>
</dbReference>
<evidence type="ECO:0000313" key="7">
    <source>
        <dbReference type="Proteomes" id="UP000008237"/>
    </source>
</evidence>
<name>E2BP82_HARSA</name>
<dbReference type="EMBL" id="GL449553">
    <property type="protein sequence ID" value="EFN82502.1"/>
    <property type="molecule type" value="Genomic_DNA"/>
</dbReference>
<evidence type="ECO:0000259" key="4">
    <source>
        <dbReference type="Pfam" id="PF01753"/>
    </source>
</evidence>
<dbReference type="PANTHER" id="PTHR28069:SF2">
    <property type="entry name" value="GH20023P"/>
    <property type="match status" value="1"/>
</dbReference>
<keyword evidence="1" id="KW-0479">Metal-binding</keyword>
<keyword evidence="2" id="KW-0863">Zinc-finger</keyword>
<evidence type="ECO:0000256" key="1">
    <source>
        <dbReference type="ARBA" id="ARBA00022723"/>
    </source>
</evidence>
<dbReference type="GO" id="GO:0008270">
    <property type="term" value="F:zinc ion binding"/>
    <property type="evidence" value="ECO:0007669"/>
    <property type="project" value="UniProtKB-KW"/>
</dbReference>
<feature type="non-terminal residue" evidence="6">
    <location>
        <position position="363"/>
    </location>
</feature>
<keyword evidence="7" id="KW-1185">Reference proteome</keyword>
<sequence>FHPNLCHICKKTRGVANLITCNQCFLISYCSEDHKNLHLPQHRQLCTVIKKFLKNNPQWLTRRFSSVEFYETKLQLSQIIKYDLKRNFHRYEAQMLAFARSCLICHQHTGVYSCKKCLSADYCLEHKEEFEQKHKQTSCDLLILWLNIELSNIQYESKASLPLKFMKLPDNDGPFNDMAKFIEEYVQNEKGVWYALDYIYTDYVSEPLSIYNGMNRAGLFDILLTESICVIHVIAAGPIQRNSLSTWEILLHLLPNIQVLIVVLVGTDLQFEFGIQEICPRCVCNKKKFIYECCCMIYSDYMGNPIYRKANLIVGFQAELGCDTIECNLWDKCIQTMQSQGCPVLLTNINQDIAIRDVIKIRN</sequence>
<evidence type="ECO:0000313" key="6">
    <source>
        <dbReference type="EMBL" id="EFN82502.1"/>
    </source>
</evidence>
<gene>
    <name evidence="6" type="ORF">EAI_00207</name>
</gene>
<evidence type="ECO:0000256" key="3">
    <source>
        <dbReference type="ARBA" id="ARBA00022833"/>
    </source>
</evidence>
<organism evidence="7">
    <name type="scientific">Harpegnathos saltator</name>
    <name type="common">Jerdon's jumping ant</name>
    <dbReference type="NCBI Taxonomy" id="610380"/>
    <lineage>
        <taxon>Eukaryota</taxon>
        <taxon>Metazoa</taxon>
        <taxon>Ecdysozoa</taxon>
        <taxon>Arthropoda</taxon>
        <taxon>Hexapoda</taxon>
        <taxon>Insecta</taxon>
        <taxon>Pterygota</taxon>
        <taxon>Neoptera</taxon>
        <taxon>Endopterygota</taxon>
        <taxon>Hymenoptera</taxon>
        <taxon>Apocrita</taxon>
        <taxon>Aculeata</taxon>
        <taxon>Formicoidea</taxon>
        <taxon>Formicidae</taxon>
        <taxon>Ponerinae</taxon>
        <taxon>Ponerini</taxon>
        <taxon>Harpegnathos</taxon>
    </lineage>
</organism>
<proteinExistence type="predicted"/>
<dbReference type="Pfam" id="PF20179">
    <property type="entry name" value="MSS51_C"/>
    <property type="match status" value="1"/>
</dbReference>
<dbReference type="Gene3D" id="6.10.140.2220">
    <property type="match status" value="1"/>
</dbReference>
<reference evidence="6 7" key="1">
    <citation type="journal article" date="2010" name="Science">
        <title>Genomic comparison of the ants Camponotus floridanus and Harpegnathos saltator.</title>
        <authorList>
            <person name="Bonasio R."/>
            <person name="Zhang G."/>
            <person name="Ye C."/>
            <person name="Mutti N.S."/>
            <person name="Fang X."/>
            <person name="Qin N."/>
            <person name="Donahue G."/>
            <person name="Yang P."/>
            <person name="Li Q."/>
            <person name="Li C."/>
            <person name="Zhang P."/>
            <person name="Huang Z."/>
            <person name="Berger S.L."/>
            <person name="Reinberg D."/>
            <person name="Wang J."/>
            <person name="Liebig J."/>
        </authorList>
    </citation>
    <scope>NUCLEOTIDE SEQUENCE [LARGE SCALE GENOMIC DNA]</scope>
    <source>
        <strain evidence="6 7">R22 G/1</strain>
    </source>
</reference>
<feature type="domain" description="MYND-type" evidence="4">
    <location>
        <begin position="6"/>
        <end position="46"/>
    </location>
</feature>
<dbReference type="STRING" id="610380.E2BP82"/>
<feature type="domain" description="Mitochondrial splicing suppressor 51-like C-terminal" evidence="5">
    <location>
        <begin position="207"/>
        <end position="361"/>
    </location>
</feature>
<dbReference type="InterPro" id="IPR002893">
    <property type="entry name" value="Znf_MYND"/>
</dbReference>
<dbReference type="InParanoid" id="E2BP82"/>
<feature type="non-terminal residue" evidence="6">
    <location>
        <position position="1"/>
    </location>
</feature>
<keyword evidence="3" id="KW-0862">Zinc</keyword>
<dbReference type="Pfam" id="PF01753">
    <property type="entry name" value="zf-MYND"/>
    <property type="match status" value="1"/>
</dbReference>
<evidence type="ECO:0000259" key="5">
    <source>
        <dbReference type="Pfam" id="PF20179"/>
    </source>
</evidence>
<dbReference type="OrthoDB" id="5282002at2759"/>
<dbReference type="Proteomes" id="UP000008237">
    <property type="component" value="Unassembled WGS sequence"/>
</dbReference>
<protein>
    <submittedName>
        <fullName evidence="6">Uncharacterized protein</fullName>
    </submittedName>
</protein>
<accession>E2BP82</accession>
<dbReference type="AlphaFoldDB" id="E2BP82"/>
<dbReference type="PANTHER" id="PTHR28069">
    <property type="entry name" value="GH20023P"/>
    <property type="match status" value="1"/>
</dbReference>
<evidence type="ECO:0000256" key="2">
    <source>
        <dbReference type="ARBA" id="ARBA00022771"/>
    </source>
</evidence>
<dbReference type="SUPFAM" id="SSF144232">
    <property type="entry name" value="HIT/MYND zinc finger-like"/>
    <property type="match status" value="1"/>
</dbReference>